<keyword evidence="1" id="KW-0812">Transmembrane</keyword>
<feature type="transmembrane region" description="Helical" evidence="1">
    <location>
        <begin position="21"/>
        <end position="43"/>
    </location>
</feature>
<accession>A0A5P5X520</accession>
<reference evidence="2" key="1">
    <citation type="journal article" date="2019" name="Int. J. Food Microbiol.">
        <title>Developing a novel molecular serotyping system based on capsular polysaccharide synthesis gene clusters of Vibrio parahaemolyticus.</title>
        <authorList>
            <person name="Pang Y."/>
            <person name="Guo X."/>
            <person name="Tian X."/>
            <person name="Liu F."/>
            <person name="Wang L."/>
            <person name="Wu J."/>
            <person name="Zhang S."/>
            <person name="Li S."/>
            <person name="Liu B."/>
        </authorList>
    </citation>
    <scope>NUCLEOTIDE SEQUENCE</scope>
    <source>
        <strain evidence="2">G3558</strain>
    </source>
</reference>
<gene>
    <name evidence="2" type="primary">wzy</name>
</gene>
<feature type="transmembrane region" description="Helical" evidence="1">
    <location>
        <begin position="138"/>
        <end position="156"/>
    </location>
</feature>
<feature type="transmembrane region" description="Helical" evidence="1">
    <location>
        <begin position="263"/>
        <end position="280"/>
    </location>
</feature>
<dbReference type="EMBL" id="MK473643">
    <property type="protein sequence ID" value="QFF90353.1"/>
    <property type="molecule type" value="Genomic_DNA"/>
</dbReference>
<feature type="transmembrane region" description="Helical" evidence="1">
    <location>
        <begin position="377"/>
        <end position="410"/>
    </location>
</feature>
<name>A0A5P5X520_VIBPH</name>
<organism evidence="2">
    <name type="scientific">Vibrio parahaemolyticus</name>
    <dbReference type="NCBI Taxonomy" id="670"/>
    <lineage>
        <taxon>Bacteria</taxon>
        <taxon>Pseudomonadati</taxon>
        <taxon>Pseudomonadota</taxon>
        <taxon>Gammaproteobacteria</taxon>
        <taxon>Vibrionales</taxon>
        <taxon>Vibrionaceae</taxon>
        <taxon>Vibrio</taxon>
    </lineage>
</organism>
<feature type="transmembrane region" description="Helical" evidence="1">
    <location>
        <begin position="106"/>
        <end position="126"/>
    </location>
</feature>
<evidence type="ECO:0000256" key="1">
    <source>
        <dbReference type="SAM" id="Phobius"/>
    </source>
</evidence>
<feature type="transmembrane region" description="Helical" evidence="1">
    <location>
        <begin position="337"/>
        <end position="357"/>
    </location>
</feature>
<protein>
    <submittedName>
        <fullName evidence="2">Putative membrane protein</fullName>
    </submittedName>
</protein>
<sequence length="420" mass="48143">MRQKNYALISQKVIMSKYHFLFLKAALLSLFFQGWVIASLRLMGIDLPFSIGTPITYFLFTFLWLFILTKKSGLSGSGVRVFSILWLVLSLFICKLLIGVVSYGGFYLKTIILFALPFSMYLSLLLISKSQYYSFVVFFKRLIWITILISVVQFVFETYLPNALVRLPLINLSGVVYHTQSYIGSMSYTKPNGLVAANSIEYSFILLCFMFFVLHINRSKSYILVLLIFLLIFLNASRFSTILSLILIYFYMRKNISFAKRNITITIILIACTCFFYIMWDKLQYILFRLAFMGGGAESDSERLKDFLLGVEYLKEYWALGVPPEIMVNLNRILTDGALMLIVLDFGIFVSVVFLGFLMLLPKISGLPNIKLDNLHIFIAVTFGSMLINSVILSKIVFPLYLTLVALVVLKEKNERCYAT</sequence>
<proteinExistence type="predicted"/>
<keyword evidence="1" id="KW-0472">Membrane</keyword>
<dbReference type="AlphaFoldDB" id="A0A5P5X520"/>
<feature type="transmembrane region" description="Helical" evidence="1">
    <location>
        <begin position="49"/>
        <end position="69"/>
    </location>
</feature>
<evidence type="ECO:0000313" key="2">
    <source>
        <dbReference type="EMBL" id="QFF90353.1"/>
    </source>
</evidence>
<keyword evidence="1" id="KW-1133">Transmembrane helix</keyword>
<feature type="transmembrane region" description="Helical" evidence="1">
    <location>
        <begin position="223"/>
        <end position="251"/>
    </location>
</feature>
<feature type="transmembrane region" description="Helical" evidence="1">
    <location>
        <begin position="195"/>
        <end position="216"/>
    </location>
</feature>
<feature type="transmembrane region" description="Helical" evidence="1">
    <location>
        <begin position="81"/>
        <end position="100"/>
    </location>
</feature>